<accession>W1NSQ7</accession>
<feature type="repeat" description="ANK" evidence="7">
    <location>
        <begin position="13"/>
        <end position="45"/>
    </location>
</feature>
<keyword evidence="4 9" id="KW-1133">Transmembrane helix</keyword>
<reference evidence="12" key="1">
    <citation type="journal article" date="2013" name="Science">
        <title>The Amborella genome and the evolution of flowering plants.</title>
        <authorList>
            <consortium name="Amborella Genome Project"/>
        </authorList>
    </citation>
    <scope>NUCLEOTIDE SEQUENCE [LARGE SCALE GENOMIC DNA]</scope>
</reference>
<evidence type="ECO:0000256" key="1">
    <source>
        <dbReference type="ARBA" id="ARBA00004141"/>
    </source>
</evidence>
<dbReference type="SUPFAM" id="SSF48403">
    <property type="entry name" value="Ankyrin repeat"/>
    <property type="match status" value="1"/>
</dbReference>
<dbReference type="InterPro" id="IPR036770">
    <property type="entry name" value="Ankyrin_rpt-contain_sf"/>
</dbReference>
<feature type="transmembrane region" description="Helical" evidence="9">
    <location>
        <begin position="380"/>
        <end position="403"/>
    </location>
</feature>
<sequence>MNGTESILQNNTTQTTPLHIAASFGHIGFAKEIMKQNPELTLKKDESGNTPPHVAISEGRADVMREILFVNPHYARSLTGEGETILYLCVKKNRFEDLKFLVENLHVLAFVNLPATDGNTVLHAAASRKMLQFIKLLVQVPGIEINALNSKGLTALDTLELDSSKSYDMEIQQVLITVGAKRSRDLSSSTTIIPQNNGGSENQAISIMRSSQSAGQDRRSSQLVRQDRKKGKKKPRHLEKQDWISKSKGTIMLVAVLIATITFQAGFTPPDEYVQRWTYDVFLICDTVGLVTSLFIIKLLMSLVSVKQKLLMRLLMVTMWISIYFTANAFFYGVLQSKYNDHAAQVMFQITVVFFNGGIGLVTHIRLLRLSIHWWRKGRSMTTLLVVLMSPFAYLPTAILFIFARPLFDGDLASWFTILMVWNAMFVIPIVIGYFIFSSMRKAFLGKRKHEHVENEDIFNRGIEPDIESGNGKDLTLDQNQSWA</sequence>
<evidence type="ECO:0000256" key="7">
    <source>
        <dbReference type="PROSITE-ProRule" id="PRU00023"/>
    </source>
</evidence>
<feature type="compositionally biased region" description="Basic residues" evidence="8">
    <location>
        <begin position="227"/>
        <end position="237"/>
    </location>
</feature>
<dbReference type="InterPro" id="IPR002110">
    <property type="entry name" value="Ankyrin_rpt"/>
</dbReference>
<organism evidence="11 12">
    <name type="scientific">Amborella trichopoda</name>
    <dbReference type="NCBI Taxonomy" id="13333"/>
    <lineage>
        <taxon>Eukaryota</taxon>
        <taxon>Viridiplantae</taxon>
        <taxon>Streptophyta</taxon>
        <taxon>Embryophyta</taxon>
        <taxon>Tracheophyta</taxon>
        <taxon>Spermatophyta</taxon>
        <taxon>Magnoliopsida</taxon>
        <taxon>Amborellales</taxon>
        <taxon>Amborellaceae</taxon>
        <taxon>Amborella</taxon>
    </lineage>
</organism>
<dbReference type="OMA" id="WIFRRIH"/>
<feature type="domain" description="PGG" evidence="10">
    <location>
        <begin position="242"/>
        <end position="334"/>
    </location>
</feature>
<evidence type="ECO:0000256" key="5">
    <source>
        <dbReference type="ARBA" id="ARBA00023043"/>
    </source>
</evidence>
<dbReference type="Gramene" id="ERM98713">
    <property type="protein sequence ID" value="ERM98713"/>
    <property type="gene ID" value="AMTR_s00109p00148210"/>
</dbReference>
<gene>
    <name evidence="11" type="ORF">AMTR_s00109p00148210</name>
</gene>
<evidence type="ECO:0000256" key="3">
    <source>
        <dbReference type="ARBA" id="ARBA00022737"/>
    </source>
</evidence>
<keyword evidence="12" id="KW-1185">Reference proteome</keyword>
<evidence type="ECO:0000256" key="8">
    <source>
        <dbReference type="SAM" id="MobiDB-lite"/>
    </source>
</evidence>
<dbReference type="Proteomes" id="UP000017836">
    <property type="component" value="Unassembled WGS sequence"/>
</dbReference>
<name>W1NSQ7_AMBTC</name>
<protein>
    <recommendedName>
        <fullName evidence="10">PGG domain-containing protein</fullName>
    </recommendedName>
</protein>
<dbReference type="Gene3D" id="1.25.40.20">
    <property type="entry name" value="Ankyrin repeat-containing domain"/>
    <property type="match status" value="1"/>
</dbReference>
<dbReference type="Pfam" id="PF12796">
    <property type="entry name" value="Ank_2"/>
    <property type="match status" value="2"/>
</dbReference>
<dbReference type="SMART" id="SM00248">
    <property type="entry name" value="ANK"/>
    <property type="match status" value="4"/>
</dbReference>
<dbReference type="AlphaFoldDB" id="W1NSQ7"/>
<evidence type="ECO:0000256" key="6">
    <source>
        <dbReference type="ARBA" id="ARBA00023136"/>
    </source>
</evidence>
<feature type="transmembrane region" description="Helical" evidence="9">
    <location>
        <begin position="313"/>
        <end position="334"/>
    </location>
</feature>
<dbReference type="Pfam" id="PF13962">
    <property type="entry name" value="PGG"/>
    <property type="match status" value="1"/>
</dbReference>
<evidence type="ECO:0000256" key="2">
    <source>
        <dbReference type="ARBA" id="ARBA00022692"/>
    </source>
</evidence>
<keyword evidence="3" id="KW-0677">Repeat</keyword>
<evidence type="ECO:0000259" key="10">
    <source>
        <dbReference type="Pfam" id="PF13962"/>
    </source>
</evidence>
<keyword evidence="6 9" id="KW-0472">Membrane</keyword>
<comment type="subcellular location">
    <subcellularLocation>
        <location evidence="1">Membrane</location>
        <topology evidence="1">Multi-pass membrane protein</topology>
    </subcellularLocation>
</comment>
<evidence type="ECO:0000313" key="12">
    <source>
        <dbReference type="Proteomes" id="UP000017836"/>
    </source>
</evidence>
<keyword evidence="5 7" id="KW-0040">ANK repeat</keyword>
<dbReference type="GO" id="GO:0016020">
    <property type="term" value="C:membrane"/>
    <property type="evidence" value="ECO:0000318"/>
    <property type="project" value="GO_Central"/>
</dbReference>
<dbReference type="PANTHER" id="PTHR24186:SF38">
    <property type="entry name" value="ANKYRIN REPEAT FAMILY PROTEIN"/>
    <property type="match status" value="1"/>
</dbReference>
<evidence type="ECO:0000313" key="11">
    <source>
        <dbReference type="EMBL" id="ERM98713.1"/>
    </source>
</evidence>
<dbReference type="HOGENOM" id="CLU_049091_0_0_1"/>
<evidence type="ECO:0000256" key="4">
    <source>
        <dbReference type="ARBA" id="ARBA00022989"/>
    </source>
</evidence>
<dbReference type="PANTHER" id="PTHR24186">
    <property type="entry name" value="PROTEIN PHOSPHATASE 1 REGULATORY SUBUNIT"/>
    <property type="match status" value="1"/>
</dbReference>
<feature type="transmembrane region" description="Helical" evidence="9">
    <location>
        <begin position="279"/>
        <end position="301"/>
    </location>
</feature>
<feature type="region of interest" description="Disordered" evidence="8">
    <location>
        <begin position="208"/>
        <end position="239"/>
    </location>
</feature>
<feature type="transmembrane region" description="Helical" evidence="9">
    <location>
        <begin position="346"/>
        <end position="368"/>
    </location>
</feature>
<dbReference type="EMBL" id="KI395307">
    <property type="protein sequence ID" value="ERM98713.1"/>
    <property type="molecule type" value="Genomic_DNA"/>
</dbReference>
<feature type="transmembrane region" description="Helical" evidence="9">
    <location>
        <begin position="415"/>
        <end position="437"/>
    </location>
</feature>
<dbReference type="eggNOG" id="KOG0504">
    <property type="taxonomic scope" value="Eukaryota"/>
</dbReference>
<dbReference type="InterPro" id="IPR026961">
    <property type="entry name" value="PGG_dom"/>
</dbReference>
<dbReference type="PROSITE" id="PS50088">
    <property type="entry name" value="ANK_REPEAT"/>
    <property type="match status" value="1"/>
</dbReference>
<feature type="transmembrane region" description="Helical" evidence="9">
    <location>
        <begin position="250"/>
        <end position="267"/>
    </location>
</feature>
<proteinExistence type="predicted"/>
<keyword evidence="2 9" id="KW-0812">Transmembrane</keyword>
<dbReference type="STRING" id="13333.W1NSQ7"/>
<evidence type="ECO:0000256" key="9">
    <source>
        <dbReference type="SAM" id="Phobius"/>
    </source>
</evidence>